<dbReference type="OrthoDB" id="2991872at2759"/>
<dbReference type="SUPFAM" id="SSF57701">
    <property type="entry name" value="Zn2/Cys6 DNA-binding domain"/>
    <property type="match status" value="1"/>
</dbReference>
<dbReference type="PROSITE" id="PS50048">
    <property type="entry name" value="ZN2_CY6_FUNGAL_2"/>
    <property type="match status" value="1"/>
</dbReference>
<reference evidence="4" key="1">
    <citation type="journal article" date="2020" name="Stud. Mycol.">
        <title>101 Dothideomycetes genomes: a test case for predicting lifestyles and emergence of pathogens.</title>
        <authorList>
            <person name="Haridas S."/>
            <person name="Albert R."/>
            <person name="Binder M."/>
            <person name="Bloem J."/>
            <person name="Labutti K."/>
            <person name="Salamov A."/>
            <person name="Andreopoulos B."/>
            <person name="Baker S."/>
            <person name="Barry K."/>
            <person name="Bills G."/>
            <person name="Bluhm B."/>
            <person name="Cannon C."/>
            <person name="Castanera R."/>
            <person name="Culley D."/>
            <person name="Daum C."/>
            <person name="Ezra D."/>
            <person name="Gonzalez J."/>
            <person name="Henrissat B."/>
            <person name="Kuo A."/>
            <person name="Liang C."/>
            <person name="Lipzen A."/>
            <person name="Lutzoni F."/>
            <person name="Magnuson J."/>
            <person name="Mondo S."/>
            <person name="Nolan M."/>
            <person name="Ohm R."/>
            <person name="Pangilinan J."/>
            <person name="Park H.-J."/>
            <person name="Ramirez L."/>
            <person name="Alfaro M."/>
            <person name="Sun H."/>
            <person name="Tritt A."/>
            <person name="Yoshinaga Y."/>
            <person name="Zwiers L.-H."/>
            <person name="Turgeon B."/>
            <person name="Goodwin S."/>
            <person name="Spatafora J."/>
            <person name="Crous P."/>
            <person name="Grigoriev I."/>
        </authorList>
    </citation>
    <scope>NUCLEOTIDE SEQUENCE</scope>
    <source>
        <strain evidence="4">CBS 269.34</strain>
    </source>
</reference>
<feature type="compositionally biased region" description="Polar residues" evidence="2">
    <location>
        <begin position="74"/>
        <end position="90"/>
    </location>
</feature>
<name>A0A6A6R8Z2_9PEZI</name>
<dbReference type="Pfam" id="PF00172">
    <property type="entry name" value="Zn_clus"/>
    <property type="match status" value="1"/>
</dbReference>
<dbReference type="PANTHER" id="PTHR38791:SF5">
    <property type="entry name" value="TRANSCRIPTION FACTOR DBAG-RELATED"/>
    <property type="match status" value="1"/>
</dbReference>
<evidence type="ECO:0000256" key="2">
    <source>
        <dbReference type="SAM" id="MobiDB-lite"/>
    </source>
</evidence>
<dbReference type="AlphaFoldDB" id="A0A6A6R8Z2"/>
<dbReference type="GO" id="GO:0008270">
    <property type="term" value="F:zinc ion binding"/>
    <property type="evidence" value="ECO:0007669"/>
    <property type="project" value="InterPro"/>
</dbReference>
<accession>A0A6A6R8Z2</accession>
<dbReference type="SMART" id="SM00066">
    <property type="entry name" value="GAL4"/>
    <property type="match status" value="1"/>
</dbReference>
<evidence type="ECO:0000313" key="4">
    <source>
        <dbReference type="EMBL" id="KAF2501011.1"/>
    </source>
</evidence>
<proteinExistence type="predicted"/>
<organism evidence="4 5">
    <name type="scientific">Lophium mytilinum</name>
    <dbReference type="NCBI Taxonomy" id="390894"/>
    <lineage>
        <taxon>Eukaryota</taxon>
        <taxon>Fungi</taxon>
        <taxon>Dikarya</taxon>
        <taxon>Ascomycota</taxon>
        <taxon>Pezizomycotina</taxon>
        <taxon>Dothideomycetes</taxon>
        <taxon>Pleosporomycetidae</taxon>
        <taxon>Mytilinidiales</taxon>
        <taxon>Mytilinidiaceae</taxon>
        <taxon>Lophium</taxon>
    </lineage>
</organism>
<feature type="region of interest" description="Disordered" evidence="2">
    <location>
        <begin position="63"/>
        <end position="90"/>
    </location>
</feature>
<gene>
    <name evidence="4" type="ORF">BU16DRAFT_449975</name>
</gene>
<dbReference type="Gene3D" id="4.10.240.10">
    <property type="entry name" value="Zn(2)-C6 fungal-type DNA-binding domain"/>
    <property type="match status" value="1"/>
</dbReference>
<keyword evidence="5" id="KW-1185">Reference proteome</keyword>
<sequence>MVYCGRPSKGCQPCRSRKTKCDGIVPSCSQCLKASRECFGYRDEQSMIFRDETRKVMQKARGRNFELSGKHSKPTSPESHIATQEPSHSTPETSLMTLAFLTPSHFVEDDAASFFFYHYVLKEPAFANGLYDFLPTLYSQGSSAVFQDIVTATGLAGLANLKRSSTLMHAARAKHSTALRSVNASLQNPETATSDSTLMAVLLLGLFENITCSSPSSIQAWAKHVSGALAIARLRGRQQLENDLGRRLFLHLRNQVLIDCIQRQEAVPDIINEWNASSIRSGHFEEADGAGFVEPRLFQIMAQLAALRYKVKVKGHSHETTAEAVSIDNDLITWAATVPPDYAYTTVSHNSSDFPFPSYHEYKFIWSATCWNIYRTARIFVAAKIIHWYSSSNSTTASQQILSGYLQNEAVLADEICASVPYYFGGNPDSVYSLPTPPKAASGFALLWPLYAAATTFHKSKFRTGWIVKQYDVIGDVLGIRIASVFASTLRKNQHISVWDRDPSDRIEDEEAW</sequence>
<dbReference type="InterPro" id="IPR001138">
    <property type="entry name" value="Zn2Cys6_DnaBD"/>
</dbReference>
<dbReference type="CDD" id="cd00067">
    <property type="entry name" value="GAL4"/>
    <property type="match status" value="1"/>
</dbReference>
<keyword evidence="1" id="KW-0539">Nucleus</keyword>
<dbReference type="InterPro" id="IPR053175">
    <property type="entry name" value="DHMBA_Reg_Transcription_Factor"/>
</dbReference>
<dbReference type="PROSITE" id="PS00463">
    <property type="entry name" value="ZN2_CY6_FUNGAL_1"/>
    <property type="match status" value="1"/>
</dbReference>
<dbReference type="InterPro" id="IPR036864">
    <property type="entry name" value="Zn2-C6_fun-type_DNA-bd_sf"/>
</dbReference>
<feature type="domain" description="Zn(2)-C6 fungal-type" evidence="3">
    <location>
        <begin position="10"/>
        <end position="38"/>
    </location>
</feature>
<evidence type="ECO:0000259" key="3">
    <source>
        <dbReference type="PROSITE" id="PS50048"/>
    </source>
</evidence>
<protein>
    <recommendedName>
        <fullName evidence="3">Zn(2)-C6 fungal-type domain-containing protein</fullName>
    </recommendedName>
</protein>
<dbReference type="EMBL" id="MU004182">
    <property type="protein sequence ID" value="KAF2501011.1"/>
    <property type="molecule type" value="Genomic_DNA"/>
</dbReference>
<dbReference type="Proteomes" id="UP000799750">
    <property type="component" value="Unassembled WGS sequence"/>
</dbReference>
<dbReference type="GO" id="GO:0000981">
    <property type="term" value="F:DNA-binding transcription factor activity, RNA polymerase II-specific"/>
    <property type="evidence" value="ECO:0007669"/>
    <property type="project" value="InterPro"/>
</dbReference>
<evidence type="ECO:0000313" key="5">
    <source>
        <dbReference type="Proteomes" id="UP000799750"/>
    </source>
</evidence>
<dbReference type="PANTHER" id="PTHR38791">
    <property type="entry name" value="ZN(II)2CYS6 TRANSCRIPTION FACTOR (EUROFUNG)-RELATED-RELATED"/>
    <property type="match status" value="1"/>
</dbReference>
<evidence type="ECO:0000256" key="1">
    <source>
        <dbReference type="ARBA" id="ARBA00023242"/>
    </source>
</evidence>